<dbReference type="Proteomes" id="UP000279457">
    <property type="component" value="Unassembled WGS sequence"/>
</dbReference>
<keyword evidence="2" id="KW-1185">Reference proteome</keyword>
<evidence type="ECO:0000313" key="2">
    <source>
        <dbReference type="Proteomes" id="UP000279457"/>
    </source>
</evidence>
<dbReference type="EMBL" id="RHHM01000007">
    <property type="protein sequence ID" value="RQM38125.1"/>
    <property type="molecule type" value="Genomic_DNA"/>
</dbReference>
<name>A0A3N6UZ99_9GAMM</name>
<evidence type="ECO:0000313" key="1">
    <source>
        <dbReference type="EMBL" id="RQM38125.1"/>
    </source>
</evidence>
<comment type="caution">
    <text evidence="1">The sequence shown here is derived from an EMBL/GenBank/DDBJ whole genome shotgun (WGS) entry which is preliminary data.</text>
</comment>
<organism evidence="1 2">
    <name type="scientific">Erwinia psidii</name>
    <dbReference type="NCBI Taxonomy" id="69224"/>
    <lineage>
        <taxon>Bacteria</taxon>
        <taxon>Pseudomonadati</taxon>
        <taxon>Pseudomonadota</taxon>
        <taxon>Gammaproteobacteria</taxon>
        <taxon>Enterobacterales</taxon>
        <taxon>Erwiniaceae</taxon>
        <taxon>Erwinia</taxon>
    </lineage>
</organism>
<sequence length="106" mass="12283">MDYAAVRKGFPAIRSKKSGVRYGFSCYGIVKNRTISVLSVVPGNVSWQYAIYAERHPELHYFSDLIDEVSGLLEKIYMLVINMHLSQRETKFFKWPAGGEYFLRHC</sequence>
<protein>
    <submittedName>
        <fullName evidence="1">Uncharacterized protein</fullName>
    </submittedName>
</protein>
<reference evidence="1 2" key="1">
    <citation type="submission" date="2018-10" db="EMBL/GenBank/DDBJ databases">
        <title>Draft genome sequence for the type isolate of Erwinia psidii, agent causal of bacterial blight in guava (Psidium guajava) and wilt and die-back of Eucalyptus spp.</title>
        <authorList>
            <person name="Hermenegildo P.S."/>
            <person name="Santos S.A."/>
            <person name="Guimaraes L.M.S."/>
            <person name="Vidigal P.M.P."/>
            <person name="Pereira I.C."/>
            <person name="Badel J.L."/>
            <person name="Alfenas-Zerbini P."/>
            <person name="Ferreira M.A.S.V."/>
            <person name="Alfenas A.C."/>
        </authorList>
    </citation>
    <scope>NUCLEOTIDE SEQUENCE [LARGE SCALE GENOMIC DNA]</scope>
    <source>
        <strain evidence="1 2">IBSBF 435</strain>
    </source>
</reference>
<dbReference type="AlphaFoldDB" id="A0A3N6UZ99"/>
<accession>A0A3N6UZ99</accession>
<proteinExistence type="predicted"/>
<gene>
    <name evidence="1" type="ORF">EB241_10195</name>
</gene>